<reference evidence="3" key="1">
    <citation type="submission" date="2017-02" db="UniProtKB">
        <authorList>
            <consortium name="WormBaseParasite"/>
        </authorList>
    </citation>
    <scope>IDENTIFICATION</scope>
</reference>
<evidence type="ECO:0000313" key="1">
    <source>
        <dbReference type="EMBL" id="VDN85641.1"/>
    </source>
</evidence>
<dbReference type="EMBL" id="UZAD01002188">
    <property type="protein sequence ID" value="VDN85641.1"/>
    <property type="molecule type" value="Genomic_DNA"/>
</dbReference>
<dbReference type="AlphaFoldDB" id="A0A0N4T8F4"/>
<gene>
    <name evidence="1" type="ORF">BPAG_LOCUS4455</name>
</gene>
<reference evidence="1 2" key="2">
    <citation type="submission" date="2018-11" db="EMBL/GenBank/DDBJ databases">
        <authorList>
            <consortium name="Pathogen Informatics"/>
        </authorList>
    </citation>
    <scope>NUCLEOTIDE SEQUENCE [LARGE SCALE GENOMIC DNA]</scope>
</reference>
<sequence length="74" mass="8533">MNDSTPNMYQKFDCTRALSRCEAYKIEKQQGTSFNLSFSVDLFQCRRSIRVGVKSATAHCYQRMSTAQQSLRVL</sequence>
<organism evidence="3">
    <name type="scientific">Brugia pahangi</name>
    <name type="common">Filarial nematode worm</name>
    <dbReference type="NCBI Taxonomy" id="6280"/>
    <lineage>
        <taxon>Eukaryota</taxon>
        <taxon>Metazoa</taxon>
        <taxon>Ecdysozoa</taxon>
        <taxon>Nematoda</taxon>
        <taxon>Chromadorea</taxon>
        <taxon>Rhabditida</taxon>
        <taxon>Spirurina</taxon>
        <taxon>Spiruromorpha</taxon>
        <taxon>Filarioidea</taxon>
        <taxon>Onchocercidae</taxon>
        <taxon>Brugia</taxon>
    </lineage>
</organism>
<dbReference type="Proteomes" id="UP000278627">
    <property type="component" value="Unassembled WGS sequence"/>
</dbReference>
<name>A0A0N4T8F4_BRUPA</name>
<keyword evidence="2" id="KW-1185">Reference proteome</keyword>
<dbReference type="WBParaSite" id="BPAG_0000449101-mRNA-1">
    <property type="protein sequence ID" value="BPAG_0000449101-mRNA-1"/>
    <property type="gene ID" value="BPAG_0000449101"/>
</dbReference>
<evidence type="ECO:0000313" key="2">
    <source>
        <dbReference type="Proteomes" id="UP000278627"/>
    </source>
</evidence>
<accession>A0A0N4T8F4</accession>
<proteinExistence type="predicted"/>
<protein>
    <submittedName>
        <fullName evidence="3">Apple domain-containing protein</fullName>
    </submittedName>
</protein>
<evidence type="ECO:0000313" key="3">
    <source>
        <dbReference type="WBParaSite" id="BPAG_0000449101-mRNA-1"/>
    </source>
</evidence>